<reference evidence="1 2" key="1">
    <citation type="submission" date="2014-04" db="EMBL/GenBank/DDBJ databases">
        <authorList>
            <consortium name="DOE Joint Genome Institute"/>
            <person name="Kuo A."/>
            <person name="Martino E."/>
            <person name="Perotto S."/>
            <person name="Kohler A."/>
            <person name="Nagy L.G."/>
            <person name="Floudas D."/>
            <person name="Copeland A."/>
            <person name="Barry K.W."/>
            <person name="Cichocki N."/>
            <person name="Veneault-Fourrey C."/>
            <person name="LaButti K."/>
            <person name="Lindquist E.A."/>
            <person name="Lipzen A."/>
            <person name="Lundell T."/>
            <person name="Morin E."/>
            <person name="Murat C."/>
            <person name="Sun H."/>
            <person name="Tunlid A."/>
            <person name="Henrissat B."/>
            <person name="Grigoriev I.V."/>
            <person name="Hibbett D.S."/>
            <person name="Martin F."/>
            <person name="Nordberg H.P."/>
            <person name="Cantor M.N."/>
            <person name="Hua S.X."/>
        </authorList>
    </citation>
    <scope>NUCLEOTIDE SEQUENCE [LARGE SCALE GENOMIC DNA]</scope>
    <source>
        <strain evidence="1 2">Zn</strain>
    </source>
</reference>
<evidence type="ECO:0000313" key="1">
    <source>
        <dbReference type="EMBL" id="KIM96685.1"/>
    </source>
</evidence>
<organism evidence="1 2">
    <name type="scientific">Oidiodendron maius (strain Zn)</name>
    <dbReference type="NCBI Taxonomy" id="913774"/>
    <lineage>
        <taxon>Eukaryota</taxon>
        <taxon>Fungi</taxon>
        <taxon>Dikarya</taxon>
        <taxon>Ascomycota</taxon>
        <taxon>Pezizomycotina</taxon>
        <taxon>Leotiomycetes</taxon>
        <taxon>Leotiomycetes incertae sedis</taxon>
        <taxon>Myxotrichaceae</taxon>
        <taxon>Oidiodendron</taxon>
    </lineage>
</organism>
<evidence type="ECO:0000313" key="2">
    <source>
        <dbReference type="Proteomes" id="UP000054321"/>
    </source>
</evidence>
<dbReference type="HOGENOM" id="CLU_1548064_0_0_1"/>
<dbReference type="EMBL" id="KN832883">
    <property type="protein sequence ID" value="KIM96685.1"/>
    <property type="molecule type" value="Genomic_DNA"/>
</dbReference>
<evidence type="ECO:0008006" key="3">
    <source>
        <dbReference type="Google" id="ProtNLM"/>
    </source>
</evidence>
<dbReference type="PANTHER" id="PTHR38790">
    <property type="entry name" value="2EXR DOMAIN-CONTAINING PROTEIN-RELATED"/>
    <property type="match status" value="1"/>
</dbReference>
<protein>
    <recommendedName>
        <fullName evidence="3">F-box domain-containing protein</fullName>
    </recommendedName>
</protein>
<sequence length="173" mass="20053">MDQQRITLFFPVVSRKKTTPAARSHFLNLPFNLRRRIYQEAGLVSGMTISMNYWGIRKRLDLRHRGADDHLSEIDFPPLPLSLFAVCRSINDDISQIFYSENQFIITRRAYKGLRVLERFSNSVLSKFRSLIIRLNLASCINSCCGDIDHDALERRCGNGLAHALDLRIMMHR</sequence>
<dbReference type="Proteomes" id="UP000054321">
    <property type="component" value="Unassembled WGS sequence"/>
</dbReference>
<name>A0A0C3GKM7_OIDMZ</name>
<gene>
    <name evidence="1" type="ORF">OIDMADRAFT_58258</name>
</gene>
<dbReference type="OrthoDB" id="2099276at2759"/>
<keyword evidence="2" id="KW-1185">Reference proteome</keyword>
<reference evidence="2" key="2">
    <citation type="submission" date="2015-01" db="EMBL/GenBank/DDBJ databases">
        <title>Evolutionary Origins and Diversification of the Mycorrhizal Mutualists.</title>
        <authorList>
            <consortium name="DOE Joint Genome Institute"/>
            <consortium name="Mycorrhizal Genomics Consortium"/>
            <person name="Kohler A."/>
            <person name="Kuo A."/>
            <person name="Nagy L.G."/>
            <person name="Floudas D."/>
            <person name="Copeland A."/>
            <person name="Barry K.W."/>
            <person name="Cichocki N."/>
            <person name="Veneault-Fourrey C."/>
            <person name="LaButti K."/>
            <person name="Lindquist E.A."/>
            <person name="Lipzen A."/>
            <person name="Lundell T."/>
            <person name="Morin E."/>
            <person name="Murat C."/>
            <person name="Riley R."/>
            <person name="Ohm R."/>
            <person name="Sun H."/>
            <person name="Tunlid A."/>
            <person name="Henrissat B."/>
            <person name="Grigoriev I.V."/>
            <person name="Hibbett D.S."/>
            <person name="Martin F."/>
        </authorList>
    </citation>
    <scope>NUCLEOTIDE SEQUENCE [LARGE SCALE GENOMIC DNA]</scope>
    <source>
        <strain evidence="2">Zn</strain>
    </source>
</reference>
<proteinExistence type="predicted"/>
<accession>A0A0C3GKM7</accession>
<dbReference type="InParanoid" id="A0A0C3GKM7"/>
<dbReference type="AlphaFoldDB" id="A0A0C3GKM7"/>
<dbReference type="PANTHER" id="PTHR38790:SF9">
    <property type="entry name" value="F-BOX DOMAIN-CONTAINING PROTEIN"/>
    <property type="match status" value="1"/>
</dbReference>